<keyword evidence="2" id="KW-1185">Reference proteome</keyword>
<evidence type="ECO:0000313" key="2">
    <source>
        <dbReference type="Proteomes" id="UP000445000"/>
    </source>
</evidence>
<evidence type="ECO:0000313" key="1">
    <source>
        <dbReference type="EMBL" id="GFE81475.1"/>
    </source>
</evidence>
<dbReference type="AlphaFoldDB" id="A0A829YDU2"/>
<sequence>MSHTALSELIEHERIELMQVHAMVRCLNDVLLYSDDDDSSMHADVALVIARLVNVSVGRLEKVRARVAELEQAAVAPPNQVREQRATYWVSSRRSNCGELDDGGARRSDGSEPWLMVRDCLDDARTGEYSCKPSSRNWVS</sequence>
<reference evidence="2" key="1">
    <citation type="submission" date="2020-01" db="EMBL/GenBank/DDBJ databases">
        <title>'Steroidobacter agaridevorans' sp. nov., agar-degrading bacteria isolated from rhizosphere soils.</title>
        <authorList>
            <person name="Ikenaga M."/>
            <person name="Kataoka M."/>
            <person name="Murouchi A."/>
            <person name="Katsuragi S."/>
            <person name="Sakai M."/>
        </authorList>
    </citation>
    <scope>NUCLEOTIDE SEQUENCE [LARGE SCALE GENOMIC DNA]</scope>
    <source>
        <strain evidence="2">YU21-B</strain>
    </source>
</reference>
<organism evidence="1 2">
    <name type="scientific">Steroidobacter agaridevorans</name>
    <dbReference type="NCBI Taxonomy" id="2695856"/>
    <lineage>
        <taxon>Bacteria</taxon>
        <taxon>Pseudomonadati</taxon>
        <taxon>Pseudomonadota</taxon>
        <taxon>Gammaproteobacteria</taxon>
        <taxon>Steroidobacterales</taxon>
        <taxon>Steroidobacteraceae</taxon>
        <taxon>Steroidobacter</taxon>
    </lineage>
</organism>
<protein>
    <submittedName>
        <fullName evidence="1">Uncharacterized protein</fullName>
    </submittedName>
</protein>
<dbReference type="Proteomes" id="UP000445000">
    <property type="component" value="Unassembled WGS sequence"/>
</dbReference>
<dbReference type="RefSeq" id="WP_161813123.1">
    <property type="nucleotide sequence ID" value="NZ_BLJN01000003.1"/>
</dbReference>
<proteinExistence type="predicted"/>
<accession>A0A829YDU2</accession>
<gene>
    <name evidence="1" type="ORF">GCM10011487_34750</name>
</gene>
<comment type="caution">
    <text evidence="1">The sequence shown here is derived from an EMBL/GenBank/DDBJ whole genome shotgun (WGS) entry which is preliminary data.</text>
</comment>
<name>A0A829YDU2_9GAMM</name>
<dbReference type="EMBL" id="BLJN01000003">
    <property type="protein sequence ID" value="GFE81475.1"/>
    <property type="molecule type" value="Genomic_DNA"/>
</dbReference>